<dbReference type="Gene3D" id="2.60.120.1000">
    <property type="match status" value="7"/>
</dbReference>
<dbReference type="Pfam" id="PF12947">
    <property type="entry name" value="EGF_3"/>
    <property type="match status" value="3"/>
</dbReference>
<dbReference type="Gene3D" id="3.30.60.30">
    <property type="match status" value="3"/>
</dbReference>
<keyword evidence="3" id="KW-0677">Repeat</keyword>
<reference evidence="12 13" key="1">
    <citation type="submission" date="2024-01" db="EMBL/GenBank/DDBJ databases">
        <title>The genome of the rayed Mediterranean limpet Patella caerulea (Linnaeus, 1758).</title>
        <authorList>
            <person name="Anh-Thu Weber A."/>
            <person name="Halstead-Nussloch G."/>
        </authorList>
    </citation>
    <scope>NUCLEOTIDE SEQUENCE [LARGE SCALE GENOMIC DNA]</scope>
    <source>
        <strain evidence="12">AATW-2023a</strain>
        <tissue evidence="12">Whole specimen</tissue>
    </source>
</reference>
<dbReference type="InterPro" id="IPR000742">
    <property type="entry name" value="EGF"/>
</dbReference>
<comment type="caution">
    <text evidence="12">The sequence shown here is derived from an EMBL/GenBank/DDBJ whole genome shotgun (WGS) entry which is preliminary data.</text>
</comment>
<name>A0AAN8JUC9_PATCE</name>
<evidence type="ECO:0000313" key="12">
    <source>
        <dbReference type="EMBL" id="KAK6182886.1"/>
    </source>
</evidence>
<dbReference type="EMBL" id="JAZGQO010000007">
    <property type="protein sequence ID" value="KAK6182886.1"/>
    <property type="molecule type" value="Genomic_DNA"/>
</dbReference>
<dbReference type="InterPro" id="IPR036056">
    <property type="entry name" value="Fibrinogen-like_C"/>
</dbReference>
<dbReference type="SUPFAM" id="SSF57184">
    <property type="entry name" value="Growth factor receptor domain"/>
    <property type="match status" value="3"/>
</dbReference>
<keyword evidence="1 6" id="KW-0245">EGF-like domain</keyword>
<dbReference type="InterPro" id="IPR006207">
    <property type="entry name" value="Cys_knot_C"/>
</dbReference>
<accession>A0AAN8JUC9</accession>
<dbReference type="PROSITE" id="PS50092">
    <property type="entry name" value="TSP1"/>
    <property type="match status" value="1"/>
</dbReference>
<dbReference type="CDD" id="cd19941">
    <property type="entry name" value="TIL"/>
    <property type="match status" value="1"/>
</dbReference>
<dbReference type="SUPFAM" id="SSF57567">
    <property type="entry name" value="Serine protease inhibitors"/>
    <property type="match status" value="1"/>
</dbReference>
<dbReference type="Pfam" id="PF00094">
    <property type="entry name" value="VWD"/>
    <property type="match status" value="1"/>
</dbReference>
<dbReference type="PROSITE" id="PS01187">
    <property type="entry name" value="EGF_CA"/>
    <property type="match status" value="3"/>
</dbReference>
<dbReference type="SUPFAM" id="SSF82895">
    <property type="entry name" value="TSP-1 type 1 repeat"/>
    <property type="match status" value="1"/>
</dbReference>
<dbReference type="InterPro" id="IPR000884">
    <property type="entry name" value="TSP1_rpt"/>
</dbReference>
<dbReference type="InterPro" id="IPR000152">
    <property type="entry name" value="EGF-type_Asp/Asn_hydroxyl_site"/>
</dbReference>
<dbReference type="SMART" id="SM00181">
    <property type="entry name" value="EGF"/>
    <property type="match status" value="13"/>
</dbReference>
<dbReference type="InterPro" id="IPR002350">
    <property type="entry name" value="Kazal_dom"/>
</dbReference>
<keyword evidence="4" id="KW-0106">Calcium</keyword>
<evidence type="ECO:0000313" key="13">
    <source>
        <dbReference type="Proteomes" id="UP001347796"/>
    </source>
</evidence>
<dbReference type="Gene3D" id="2.10.25.10">
    <property type="entry name" value="Laminin"/>
    <property type="match status" value="7"/>
</dbReference>
<dbReference type="InterPro" id="IPR024731">
    <property type="entry name" value="NELL2-like_EGF"/>
</dbReference>
<proteinExistence type="predicted"/>
<dbReference type="PROSITE" id="PS51465">
    <property type="entry name" value="KAZAL_2"/>
    <property type="match status" value="1"/>
</dbReference>
<feature type="domain" description="EGF-like" evidence="9">
    <location>
        <begin position="189"/>
        <end position="229"/>
    </location>
</feature>
<feature type="domain" description="EGF-like" evidence="9">
    <location>
        <begin position="114"/>
        <end position="152"/>
    </location>
</feature>
<gene>
    <name evidence="12" type="ORF">SNE40_010470</name>
</gene>
<dbReference type="SMART" id="SM00041">
    <property type="entry name" value="CT"/>
    <property type="match status" value="1"/>
</dbReference>
<dbReference type="PROSITE" id="PS00010">
    <property type="entry name" value="ASX_HYDROXYL"/>
    <property type="match status" value="7"/>
</dbReference>
<dbReference type="InterPro" id="IPR001846">
    <property type="entry name" value="VWF_type-D"/>
</dbReference>
<dbReference type="CDD" id="cd00104">
    <property type="entry name" value="KAZAL_FS"/>
    <property type="match status" value="1"/>
</dbReference>
<keyword evidence="5 6" id="KW-1015">Disulfide bond</keyword>
<dbReference type="InterPro" id="IPR001881">
    <property type="entry name" value="EGF-like_Ca-bd_dom"/>
</dbReference>
<dbReference type="SMART" id="SM00209">
    <property type="entry name" value="TSP1"/>
    <property type="match status" value="1"/>
</dbReference>
<dbReference type="PANTHER" id="PTHR24039">
    <property type="entry name" value="FIBRILLIN-RELATED"/>
    <property type="match status" value="1"/>
</dbReference>
<evidence type="ECO:0000256" key="4">
    <source>
        <dbReference type="ARBA" id="ARBA00022837"/>
    </source>
</evidence>
<dbReference type="SUPFAM" id="SSF100895">
    <property type="entry name" value="Kazal-type serine protease inhibitors"/>
    <property type="match status" value="1"/>
</dbReference>
<feature type="domain" description="EGF-like" evidence="9">
    <location>
        <begin position="72"/>
        <end position="113"/>
    </location>
</feature>
<dbReference type="InterPro" id="IPR036058">
    <property type="entry name" value="Kazal_dom_sf"/>
</dbReference>
<feature type="domain" description="EGF-like" evidence="9">
    <location>
        <begin position="1636"/>
        <end position="1671"/>
    </location>
</feature>
<evidence type="ECO:0000259" key="9">
    <source>
        <dbReference type="PROSITE" id="PS50026"/>
    </source>
</evidence>
<dbReference type="Proteomes" id="UP001347796">
    <property type="component" value="Unassembled WGS sequence"/>
</dbReference>
<dbReference type="GO" id="GO:0005509">
    <property type="term" value="F:calcium ion binding"/>
    <property type="evidence" value="ECO:0007669"/>
    <property type="project" value="InterPro"/>
</dbReference>
<evidence type="ECO:0000259" key="11">
    <source>
        <dbReference type="PROSITE" id="PS51465"/>
    </source>
</evidence>
<feature type="domain" description="EGF-like" evidence="9">
    <location>
        <begin position="2221"/>
        <end position="2262"/>
    </location>
</feature>
<feature type="domain" description="EGF-like" evidence="9">
    <location>
        <begin position="2263"/>
        <end position="2304"/>
    </location>
</feature>
<protein>
    <submittedName>
        <fullName evidence="12">Uncharacterized protein</fullName>
    </submittedName>
</protein>
<dbReference type="Gene3D" id="2.90.20.10">
    <property type="entry name" value="Plasmodium vivax P25 domain"/>
    <property type="match status" value="1"/>
</dbReference>
<dbReference type="SMART" id="SM00280">
    <property type="entry name" value="KAZAL"/>
    <property type="match status" value="3"/>
</dbReference>
<feature type="chain" id="PRO_5042852884" evidence="7">
    <location>
        <begin position="18"/>
        <end position="2659"/>
    </location>
</feature>
<evidence type="ECO:0000256" key="7">
    <source>
        <dbReference type="SAM" id="SignalP"/>
    </source>
</evidence>
<keyword evidence="13" id="KW-1185">Reference proteome</keyword>
<feature type="domain" description="Kazal-like" evidence="11">
    <location>
        <begin position="2311"/>
        <end position="2366"/>
    </location>
</feature>
<dbReference type="PROSITE" id="PS01186">
    <property type="entry name" value="EGF_2"/>
    <property type="match status" value="6"/>
</dbReference>
<dbReference type="InterPro" id="IPR009030">
    <property type="entry name" value="Growth_fac_rcpt_cys_sf"/>
</dbReference>
<evidence type="ECO:0000256" key="1">
    <source>
        <dbReference type="ARBA" id="ARBA00022536"/>
    </source>
</evidence>
<feature type="domain" description="EGF-like" evidence="9">
    <location>
        <begin position="1725"/>
        <end position="1767"/>
    </location>
</feature>
<dbReference type="InterPro" id="IPR049883">
    <property type="entry name" value="NOTCH1_EGF-like"/>
</dbReference>
<dbReference type="PROSITE" id="PS01225">
    <property type="entry name" value="CTCK_2"/>
    <property type="match status" value="1"/>
</dbReference>
<dbReference type="SMART" id="SM00216">
    <property type="entry name" value="VWD"/>
    <property type="match status" value="1"/>
</dbReference>
<organism evidence="12 13">
    <name type="scientific">Patella caerulea</name>
    <name type="common">Rayed Mediterranean limpet</name>
    <dbReference type="NCBI Taxonomy" id="87958"/>
    <lineage>
        <taxon>Eukaryota</taxon>
        <taxon>Metazoa</taxon>
        <taxon>Spiralia</taxon>
        <taxon>Lophotrochozoa</taxon>
        <taxon>Mollusca</taxon>
        <taxon>Gastropoda</taxon>
        <taxon>Patellogastropoda</taxon>
        <taxon>Patelloidea</taxon>
        <taxon>Patellidae</taxon>
        <taxon>Patella</taxon>
    </lineage>
</organism>
<evidence type="ECO:0000256" key="6">
    <source>
        <dbReference type="PROSITE-ProRule" id="PRU00076"/>
    </source>
</evidence>
<evidence type="ECO:0000256" key="5">
    <source>
        <dbReference type="ARBA" id="ARBA00023157"/>
    </source>
</evidence>
<dbReference type="InterPro" id="IPR036383">
    <property type="entry name" value="TSP1_rpt_sf"/>
</dbReference>
<feature type="domain" description="CTCK" evidence="8">
    <location>
        <begin position="2577"/>
        <end position="2659"/>
    </location>
</feature>
<comment type="caution">
    <text evidence="6">Lacks conserved residue(s) required for the propagation of feature annotation.</text>
</comment>
<dbReference type="PROSITE" id="PS51233">
    <property type="entry name" value="VWFD"/>
    <property type="match status" value="1"/>
</dbReference>
<dbReference type="SMART" id="SM00179">
    <property type="entry name" value="EGF_CA"/>
    <property type="match status" value="7"/>
</dbReference>
<feature type="disulfide bond" evidence="6">
    <location>
        <begin position="2155"/>
        <end position="2172"/>
    </location>
</feature>
<dbReference type="CDD" id="cd00054">
    <property type="entry name" value="EGF_CA"/>
    <property type="match status" value="7"/>
</dbReference>
<dbReference type="FunFam" id="2.10.25.10:FF:000038">
    <property type="entry name" value="Fibrillin 2"/>
    <property type="match status" value="5"/>
</dbReference>
<evidence type="ECO:0000259" key="8">
    <source>
        <dbReference type="PROSITE" id="PS01225"/>
    </source>
</evidence>
<dbReference type="SUPFAM" id="SSF56496">
    <property type="entry name" value="Fibrinogen C-terminal domain-like"/>
    <property type="match status" value="1"/>
</dbReference>
<keyword evidence="2 7" id="KW-0732">Signal</keyword>
<feature type="domain" description="EGF-like" evidence="9">
    <location>
        <begin position="1685"/>
        <end position="1724"/>
    </location>
</feature>
<evidence type="ECO:0000259" key="10">
    <source>
        <dbReference type="PROSITE" id="PS51233"/>
    </source>
</evidence>
<dbReference type="PROSITE" id="PS50026">
    <property type="entry name" value="EGF_3"/>
    <property type="match status" value="9"/>
</dbReference>
<feature type="domain" description="VWFD" evidence="10">
    <location>
        <begin position="1770"/>
        <end position="1956"/>
    </location>
</feature>
<dbReference type="InterPro" id="IPR036084">
    <property type="entry name" value="Ser_inhib-like_sf"/>
</dbReference>
<evidence type="ECO:0000256" key="3">
    <source>
        <dbReference type="ARBA" id="ARBA00022737"/>
    </source>
</evidence>
<evidence type="ECO:0000256" key="2">
    <source>
        <dbReference type="ARBA" id="ARBA00022729"/>
    </source>
</evidence>
<feature type="signal peptide" evidence="7">
    <location>
        <begin position="1"/>
        <end position="17"/>
    </location>
</feature>
<feature type="domain" description="EGF-like" evidence="9">
    <location>
        <begin position="2145"/>
        <end position="2184"/>
    </location>
</feature>
<dbReference type="Pfam" id="PF07645">
    <property type="entry name" value="EGF_CA"/>
    <property type="match status" value="4"/>
</dbReference>
<dbReference type="GO" id="GO:0007399">
    <property type="term" value="P:nervous system development"/>
    <property type="evidence" value="ECO:0007669"/>
    <property type="project" value="UniProtKB-ARBA"/>
</dbReference>
<dbReference type="InterPro" id="IPR018097">
    <property type="entry name" value="EGF_Ca-bd_CS"/>
</dbReference>
<sequence>MIFIAAALIFIAPVASAVDIPLLPGNCSEAYYFCHELAKCEEVNNTSFRCVCEAGTIGDGLKAEGKSGCKHTVFPCTNDANCHADGYCNKTDAALPVCNCKEGFTGDGKNNCDDIDECLASPCDQNANCQNNKPGFKCVCLPMFTGDGFKCSRTCSVKQDCFQPNGDCIENYCKCKAGYTGDAFTACDDIDECETGDFVCTEPAVCVNEPGSYTCGCPNGYKGNGVTCTKLPINCHEIYQEDPLAVSGRIFEIDPDSTGPLDAMKVKCEFKDNIGITIVIASRNTPRPIHSQETPVDYNGISPEQIKGLVDNSEFCYQSQWIQCTGGYNLYQDNMMEWTDSNGTTYRSWGGSGQDGNCACGVLGFCDKGKTCNCDGSSTEKVIDFGKIIDSSRLPISSVKFKAGSGSKTATYVISDVKCAPKPIDLLRDCDEIKKDGADDSGPQVIDIDGPDGPLEPTLVHCDMKKFDHVAITVVPHDKQTPIVPTESGTTPLNYVTPSDVITGIIKGSAFCYQEVSYTCRNSPININGEQIVSVSVGNDSRNIDYFPGGEGVAGNCGCGITGSCVDKNITCNCDMNDNVTRYDIGMQTNPQDLPVMSITTDSSSNDSYTEVKIGPLMCAKMQFGIEPNCEKYRATGRTEPYTYLIDPDGPADPTKPDALNVAPFAAECEFTEYPPQGVTIIHHDTENPFNLTEANFFFEIVYKRIISDDQLKQLRTRSTYCLQELSFNCENYHLHLQGGGGVFWKDIDGQRYDYLSGGAEGDEGCSCNSLQNCAEGKICNCDAMSSSLKTDSNELGNVTHLPVSSLDFTSVNGQLSAGANSSLGVLLGPLKCYETFPTCYDLWAYMRTRSLIGETPVESGKYTIDPDSSGGVPAFTVTCNFPFTSVPVDGSGGAPGIGQSQCFEVVYKDTMGNPITPAQISALVDKSKACQQYLGYACINAPKTKNVNFTTCDGKAQVGWALSGGYDSCACGLTGTCEGGPQNSCNCDVQDGTKKTDGGAIYNTTRLPICEVCLSLDNLDTLPTGQQTRGSGFSVGTLNCLGYDFDGKSNCNDRRLTRTDDAVYYLDTDNAYSGEKPFPVYCDMVPYPAMGIMEIRPKESEYQIPANQPFDISITYFVYSQELVNKLIDNSYYCTQEIYITCNSGSLDLTGANGWYARDGTPQNDWGGNIGKTVKCENNGANCNCNKAGSQIDGGILGDKSKLPISRVKLGSSTTARTLKVGAVKCYEIRADCYDIMKSGDTKTPYKNGTYVIDPDGPDGVDPFIVKCHFDKQGDNAVTEVLTEPQGPRFLDGKTVPFSYSIPYEYKGATEEQINVLARQAPFCHQGILYECTASPISGNVNYELNNGFISPSFGAGPETNVSSCPCDLLGTCDGFKCRCDAQGSMVANDNGTITEKNLLPITEVNAGGQTQAGARAAVAVSSVQCSERPVGFPKDCEEAHKRGYTTGEVMIYPSASLDPFFVYCDMKIKPGHGVAIINPNLEPETNVPFNGQPIDVPYKGLTNEQIKAIVDVSSNCYQPVKYNCRNTAFISANKFSWKSIDGSSNSYFGAGSSAARDCTCGSENLCGGQGGKAAMQKRNCNCGIGDNQDRIDAGIFTNTKDLPVRSLVFQPTGKSGSQGNITIGQLYCGQTKLKFDECTTGFHDCHEFAKCLNTDDGFECVCQQGYRGQGRWNVWSNGRECFDDDECAFLPCPHSAVCANFPGSFNCTCKAGYYQTGPQQCQDIDECAEKKDNCDPNARCTNTDGSFFCTCKRGYRGAGTMGTCEPVGICACFGDPHCISFDNHWLHFMGDCQYVMSKDGCDGSPQTYGVWTRNWDMERRDIQGITWVKDVTVVVNNTKILLGRNREIRVDGRTFIAYSDKGITVDDNGREVAVITTFGLEVYWDGGDEVEVILPKQYRSKTCGLCGNYNGEIEDDWIVGDHCAKDKGNVTDNENLFGNSWVVSEFLEVAAACQADCDAPPTNNTLCNEPLVNYYCDRVFNPEISPFKDCLAAMDESLVQNLRYSCVFDICHVTQDVELGMCSSAERVVNECQKNINIDVGLWRKPGFCEISCSVNMEYRICGPRGEPDKQRQTTCMNVRLGTNPPNLGFCAEGCFCVPGYVLEGQKCILPTECGCVLDGVYMAVGNTYVDPGCSKMQVCYENGNLTEQSLKCGALGECTLDEKTGIYGCHCKKGYLGDGFECSDDPCFNVTCGNNMQCVQGVCQCKMGYTGDCNNCDDIDECATKTDNCIHLGQKCSNYIGGYDCLCLDGYVRYGNYCSDINECEAGFDTCDEHGECINTHGSYICECCQGYTKNAIGTCVPDGTPVPATGSKCCSCAGPACSRPGKVCGDDGKTYNNERALRIAACKAGSDVDVSYTGECKPSCGGVNCEKPFEKCVVDNTMGVAQCECPKCGGGDVTVTEAPVCSSRFIMFPSECEFKRIMCEVNDATTIIQSDAGLCDKGPGSTPVGPWTEWGDCDVDCGKGTMNRTREELRARTSYEKLLTPISETAACYGNCTNGPCANYSCPGFGQICVPGADDTTASCICPDCSHREDEPVCGLIGYRQLNFKNTCELQKKACEVNRKPHLLSESTCGALPLNCSLYTKFQDFSEDGCTVGSPVAVGVCEGGCGVSPDKCCEAVQTEMVSYTLKCANSTTVDKQISSVLSCKCNDLAVA</sequence>